<reference evidence="10" key="1">
    <citation type="journal article" date="2020" name="Phytopathology">
        <title>Genome sequence and comparative analysis of Colletotrichum gloeosporioides isolated from Liriodendron leaves.</title>
        <authorList>
            <person name="Fu F.F."/>
            <person name="Hao Z."/>
            <person name="Wang P."/>
            <person name="Lu Y."/>
            <person name="Xue L.J."/>
            <person name="Wei G."/>
            <person name="Tian Y."/>
            <person name="Baishi H."/>
            <person name="Xu H."/>
            <person name="Shi J."/>
            <person name="Cheng T."/>
            <person name="Wang G."/>
            <person name="Yi Y."/>
            <person name="Chen J."/>
        </authorList>
    </citation>
    <scope>NUCLEOTIDE SEQUENCE</scope>
    <source>
        <strain evidence="10">Lc1</strain>
    </source>
</reference>
<evidence type="ECO:0000256" key="5">
    <source>
        <dbReference type="ARBA" id="ARBA00038359"/>
    </source>
</evidence>
<dbReference type="EMBL" id="WVTB01000017">
    <property type="protein sequence ID" value="KAF3808916.1"/>
    <property type="molecule type" value="Genomic_DNA"/>
</dbReference>
<keyword evidence="11" id="KW-1185">Reference proteome</keyword>
<evidence type="ECO:0000313" key="10">
    <source>
        <dbReference type="EMBL" id="KAF3808916.1"/>
    </source>
</evidence>
<organism evidence="10 11">
    <name type="scientific">Colletotrichum gloeosporioides</name>
    <name type="common">Anthracnose fungus</name>
    <name type="synonym">Glomerella cingulata</name>
    <dbReference type="NCBI Taxonomy" id="474922"/>
    <lineage>
        <taxon>Eukaryota</taxon>
        <taxon>Fungi</taxon>
        <taxon>Dikarya</taxon>
        <taxon>Ascomycota</taxon>
        <taxon>Pezizomycotina</taxon>
        <taxon>Sordariomycetes</taxon>
        <taxon>Hypocreomycetidae</taxon>
        <taxon>Glomerellales</taxon>
        <taxon>Glomerellaceae</taxon>
        <taxon>Colletotrichum</taxon>
        <taxon>Colletotrichum gloeosporioides species complex</taxon>
    </lineage>
</organism>
<evidence type="ECO:0000256" key="2">
    <source>
        <dbReference type="ARBA" id="ARBA00022692"/>
    </source>
</evidence>
<feature type="compositionally biased region" description="Low complexity" evidence="6">
    <location>
        <begin position="456"/>
        <end position="471"/>
    </location>
</feature>
<feature type="transmembrane region" description="Helical" evidence="7">
    <location>
        <begin position="293"/>
        <end position="317"/>
    </location>
</feature>
<dbReference type="GeneID" id="69018233"/>
<evidence type="ECO:0000313" key="11">
    <source>
        <dbReference type="Proteomes" id="UP000613401"/>
    </source>
</evidence>
<evidence type="ECO:0000256" key="4">
    <source>
        <dbReference type="ARBA" id="ARBA00023136"/>
    </source>
</evidence>
<feature type="compositionally biased region" description="Basic and acidic residues" evidence="6">
    <location>
        <begin position="472"/>
        <end position="485"/>
    </location>
</feature>
<comment type="caution">
    <text evidence="10">The sequence shown here is derived from an EMBL/GenBank/DDBJ whole genome shotgun (WGS) entry which is preliminary data.</text>
</comment>
<dbReference type="Proteomes" id="UP000613401">
    <property type="component" value="Unassembled WGS sequence"/>
</dbReference>
<dbReference type="PANTHER" id="PTHR33048">
    <property type="entry name" value="PTH11-LIKE INTEGRAL MEMBRANE PROTEIN (AFU_ORTHOLOGUE AFUA_5G11245)"/>
    <property type="match status" value="1"/>
</dbReference>
<evidence type="ECO:0000256" key="7">
    <source>
        <dbReference type="SAM" id="Phobius"/>
    </source>
</evidence>
<evidence type="ECO:0000256" key="6">
    <source>
        <dbReference type="SAM" id="MobiDB-lite"/>
    </source>
</evidence>
<feature type="chain" id="PRO_5034832821" description="Rhodopsin domain-containing protein" evidence="8">
    <location>
        <begin position="20"/>
        <end position="485"/>
    </location>
</feature>
<sequence>MHLVRVAAGALLLAAHAAGQSTPKLNSTAITTLLAGTPACASMISCVPNIAEKGIFIQQPRLGICIAACSPDLDAMLRRGVPSREMHDGRSHRLCLYQHSPASRGVCMCADVLHLRPATTAEISQQLCRGYPIPERRRFSKVFSIVLPSISTATVALRCVARWTVTNQLWWDDWTALMGLFFLIVSAGLGYYNAGLGFGIHYWDVEPGKGKTILQIFYVLQMLYIFVLISAKSSICCFYSRVFTNNKRFRRYTIGFMIFLLTHGLMFLFLVTFQCLPIEAIWNRRIEGRCLDYAALGYGGAAVSIFEDLILFIMPIPELMKLQLCRKKKLALVFMFGVASFACIASMIRLKYMVSYANTYDATWDNVDIVLWSSIELNAAIICGSLPALRPLFKKIPGILSTVKTTVQSGYHRKSRDPSGTAKSNASHQSIALSSEASPRKPIEPRKFGSSSTAKDTYVTTDTRVDTTSTDGSERHEWMDKSTLC</sequence>
<keyword evidence="2 7" id="KW-0812">Transmembrane</keyword>
<feature type="transmembrane region" description="Helical" evidence="7">
    <location>
        <begin position="173"/>
        <end position="192"/>
    </location>
</feature>
<feature type="transmembrane region" description="Helical" evidence="7">
    <location>
        <begin position="212"/>
        <end position="231"/>
    </location>
</feature>
<evidence type="ECO:0000259" key="9">
    <source>
        <dbReference type="Pfam" id="PF20684"/>
    </source>
</evidence>
<reference evidence="10" key="2">
    <citation type="submission" date="2020-03" db="EMBL/GenBank/DDBJ databases">
        <authorList>
            <person name="Fu F.-F."/>
            <person name="Chen J."/>
        </authorList>
    </citation>
    <scope>NUCLEOTIDE SEQUENCE</scope>
    <source>
        <strain evidence="10">Lc1</strain>
    </source>
</reference>
<keyword evidence="4 7" id="KW-0472">Membrane</keyword>
<feature type="region of interest" description="Disordered" evidence="6">
    <location>
        <begin position="410"/>
        <end position="485"/>
    </location>
</feature>
<comment type="subcellular location">
    <subcellularLocation>
        <location evidence="1">Membrane</location>
        <topology evidence="1">Multi-pass membrane protein</topology>
    </subcellularLocation>
</comment>
<gene>
    <name evidence="10" type="ORF">GCG54_00011107</name>
</gene>
<dbReference type="PANTHER" id="PTHR33048:SF47">
    <property type="entry name" value="INTEGRAL MEMBRANE PROTEIN-RELATED"/>
    <property type="match status" value="1"/>
</dbReference>
<dbReference type="GO" id="GO:0016020">
    <property type="term" value="C:membrane"/>
    <property type="evidence" value="ECO:0007669"/>
    <property type="project" value="UniProtKB-SubCell"/>
</dbReference>
<dbReference type="RefSeq" id="XP_045268075.1">
    <property type="nucleotide sequence ID" value="XM_045411017.1"/>
</dbReference>
<proteinExistence type="inferred from homology"/>
<evidence type="ECO:0000256" key="8">
    <source>
        <dbReference type="SAM" id="SignalP"/>
    </source>
</evidence>
<dbReference type="AlphaFoldDB" id="A0A8H4CRR3"/>
<dbReference type="InterPro" id="IPR049326">
    <property type="entry name" value="Rhodopsin_dom_fungi"/>
</dbReference>
<evidence type="ECO:0000256" key="1">
    <source>
        <dbReference type="ARBA" id="ARBA00004141"/>
    </source>
</evidence>
<evidence type="ECO:0000256" key="3">
    <source>
        <dbReference type="ARBA" id="ARBA00022989"/>
    </source>
</evidence>
<accession>A0A8H4CRR3</accession>
<feature type="transmembrane region" description="Helical" evidence="7">
    <location>
        <begin position="329"/>
        <end position="349"/>
    </location>
</feature>
<feature type="compositionally biased region" description="Polar residues" evidence="6">
    <location>
        <begin position="421"/>
        <end position="437"/>
    </location>
</feature>
<keyword evidence="8" id="KW-0732">Signal</keyword>
<feature type="compositionally biased region" description="Basic and acidic residues" evidence="6">
    <location>
        <begin position="438"/>
        <end position="447"/>
    </location>
</feature>
<dbReference type="InterPro" id="IPR052337">
    <property type="entry name" value="SAT4-like"/>
</dbReference>
<protein>
    <recommendedName>
        <fullName evidence="9">Rhodopsin domain-containing protein</fullName>
    </recommendedName>
</protein>
<feature type="transmembrane region" description="Helical" evidence="7">
    <location>
        <begin position="252"/>
        <end position="273"/>
    </location>
</feature>
<name>A0A8H4CRR3_COLGL</name>
<comment type="similarity">
    <text evidence="5">Belongs to the SAT4 family.</text>
</comment>
<feature type="signal peptide" evidence="8">
    <location>
        <begin position="1"/>
        <end position="19"/>
    </location>
</feature>
<keyword evidence="3 7" id="KW-1133">Transmembrane helix</keyword>
<dbReference type="Pfam" id="PF20684">
    <property type="entry name" value="Fung_rhodopsin"/>
    <property type="match status" value="1"/>
</dbReference>
<feature type="domain" description="Rhodopsin" evidence="9">
    <location>
        <begin position="157"/>
        <end position="395"/>
    </location>
</feature>